<keyword evidence="4" id="KW-1185">Reference proteome</keyword>
<feature type="compositionally biased region" description="Pro residues" evidence="1">
    <location>
        <begin position="288"/>
        <end position="308"/>
    </location>
</feature>
<proteinExistence type="predicted"/>
<sequence>MPLSLSPARLAPPIARPPARLMRLVAAIFTFALALVGTPGLTAPAYAAEPAVVDSGRVDLFRLTADDASPAALSTTTVHTTERGESQLDPGSTIFKLPATGPKVNPFGIKDVEKGYFLGGDRDDLSTFSIGWDGSKLSPRFGRIISQVESVRGPVGAHVYVHGLNEDYEPEPLLAAPAPADPGKPVYELGTGMALSALAAQPTAARWLFTMPGTYHVRLAHQAVSADGVKTAPSPAVTYTFQVGTEATAEDQLAETTTPPPGATPPQEHGKNPSQPTPHKPEEGNTPQPQPTPTPSPKAPETPAPKQPQDPATLSVAVSDTPAVGHPATITAKGFTPGAAVELLIDTELLATVTATPEGATTAWTPTAAQAGERTITARSGSRSVATKVTVAAAKAPQDDSSKKPQTPEGPQPGAPTPAPSPSPKAEDASQCLPAGVKTVLDHGHIDMLNLSSDAAGSLSLQLKETVTKPGQAVLHDPATVLMQIKEAALGELPEASRSAVPGLPARGYILDQSGQDQDTLIWPGWDTTEAALGGYGAATFDVSWTGPKEASIHAFLTSLGKAESVLTDGGYELKAAGSTISQPTPAHKHVNWVFSHSGRYTLRVTAHAKKADGTSQATLQRVYHLDVGKVPCDGHMTDPGQAGGSQNQAPATKAPAKPEQGQQNGATSSTGTSGSTGGSAAGNPAGLVGHNAGSYGSHSGAGLARAAVCLPTIVTREATAEEAKALGASAGTNAATPSAGASAAPAGSSVAGQDVWMIPASQISGVPWLGLNSQHESVVNGSSGEVVYTLTSVDGPGNVAVFMSGKLGSGVGAHVFDKVGDSYTLPKNTHAHPNWVFTAPGTYKVGLEMSVTPSSGSTITTPKASTTLSFVVGPGASGDATDGHFDLGPVAESGALVARVKDDRKQPATWVDPTTLTFALGDAAKLKAPEELSFISAAASAKSGSATGNSGLQVTGEKGPNGRPMIKETVGRTPDGKACNLASTGVSTPSLLGASLVAVSAGVVLAALRRRRDRAQA</sequence>
<dbReference type="InterPro" id="IPR022435">
    <property type="entry name" value="Surface-anchored_actinobac"/>
</dbReference>
<feature type="region of interest" description="Disordered" evidence="1">
    <location>
        <begin position="631"/>
        <end position="686"/>
    </location>
</feature>
<feature type="compositionally biased region" description="Pro residues" evidence="1">
    <location>
        <begin position="408"/>
        <end position="423"/>
    </location>
</feature>
<evidence type="ECO:0000256" key="2">
    <source>
        <dbReference type="SAM" id="Phobius"/>
    </source>
</evidence>
<accession>A0ABY1VKF2</accession>
<evidence type="ECO:0000256" key="1">
    <source>
        <dbReference type="SAM" id="MobiDB-lite"/>
    </source>
</evidence>
<dbReference type="NCBIfam" id="NF038134">
    <property type="entry name" value="choice_anch_M"/>
    <property type="match status" value="2"/>
</dbReference>
<comment type="caution">
    <text evidence="3">The sequence shown here is derived from an EMBL/GenBank/DDBJ whole genome shotgun (WGS) entry which is preliminary data.</text>
</comment>
<dbReference type="EMBL" id="UAPQ01000001">
    <property type="protein sequence ID" value="SPT52571.1"/>
    <property type="molecule type" value="Genomic_DNA"/>
</dbReference>
<keyword evidence="2" id="KW-1133">Transmembrane helix</keyword>
<dbReference type="Proteomes" id="UP000250006">
    <property type="component" value="Unassembled WGS sequence"/>
</dbReference>
<feature type="compositionally biased region" description="Low complexity" evidence="1">
    <location>
        <begin position="943"/>
        <end position="952"/>
    </location>
</feature>
<protein>
    <submittedName>
        <fullName evidence="3">ABC transporter-associated repeat protein</fullName>
    </submittedName>
</protein>
<feature type="region of interest" description="Disordered" evidence="1">
    <location>
        <begin position="943"/>
        <end position="965"/>
    </location>
</feature>
<evidence type="ECO:0000313" key="4">
    <source>
        <dbReference type="Proteomes" id="UP000250006"/>
    </source>
</evidence>
<dbReference type="NCBIfam" id="TIGR03769">
    <property type="entry name" value="P_ac_wall_RPT"/>
    <property type="match status" value="2"/>
</dbReference>
<feature type="transmembrane region" description="Helical" evidence="2">
    <location>
        <begin position="991"/>
        <end position="1009"/>
    </location>
</feature>
<feature type="compositionally biased region" description="Low complexity" evidence="1">
    <location>
        <begin position="385"/>
        <end position="396"/>
    </location>
</feature>
<name>A0ABY1VKF2_9ACTO</name>
<dbReference type="RefSeq" id="WP_111835564.1">
    <property type="nucleotide sequence ID" value="NZ_UAPQ01000001.1"/>
</dbReference>
<feature type="region of interest" description="Disordered" evidence="1">
    <location>
        <begin position="375"/>
        <end position="430"/>
    </location>
</feature>
<keyword evidence="2" id="KW-0812">Transmembrane</keyword>
<reference evidence="3 4" key="1">
    <citation type="submission" date="2018-06" db="EMBL/GenBank/DDBJ databases">
        <authorList>
            <consortium name="Pathogen Informatics"/>
            <person name="Doyle S."/>
        </authorList>
    </citation>
    <scope>NUCLEOTIDE SEQUENCE [LARGE SCALE GENOMIC DNA]</scope>
    <source>
        <strain evidence="3 4">NCTC11535</strain>
    </source>
</reference>
<organism evidence="3 4">
    <name type="scientific">Actinomyces bovis</name>
    <dbReference type="NCBI Taxonomy" id="1658"/>
    <lineage>
        <taxon>Bacteria</taxon>
        <taxon>Bacillati</taxon>
        <taxon>Actinomycetota</taxon>
        <taxon>Actinomycetes</taxon>
        <taxon>Actinomycetales</taxon>
        <taxon>Actinomycetaceae</taxon>
        <taxon>Actinomyces</taxon>
    </lineage>
</organism>
<gene>
    <name evidence="3" type="ORF">NCTC11535_00222</name>
</gene>
<evidence type="ECO:0000313" key="3">
    <source>
        <dbReference type="EMBL" id="SPT52571.1"/>
    </source>
</evidence>
<feature type="region of interest" description="Disordered" evidence="1">
    <location>
        <begin position="252"/>
        <end position="314"/>
    </location>
</feature>
<keyword evidence="2" id="KW-0472">Membrane</keyword>